<organism evidence="2 3">
    <name type="scientific">Microbacterium salsuginis</name>
    <dbReference type="NCBI Taxonomy" id="2722803"/>
    <lineage>
        <taxon>Bacteria</taxon>
        <taxon>Bacillati</taxon>
        <taxon>Actinomycetota</taxon>
        <taxon>Actinomycetes</taxon>
        <taxon>Micrococcales</taxon>
        <taxon>Microbacteriaceae</taxon>
        <taxon>Microbacterium</taxon>
    </lineage>
</organism>
<evidence type="ECO:0000313" key="3">
    <source>
        <dbReference type="Proteomes" id="UP001429745"/>
    </source>
</evidence>
<keyword evidence="1" id="KW-0812">Transmembrane</keyword>
<name>A0ABX1K6R0_9MICO</name>
<dbReference type="RefSeq" id="WP_168911071.1">
    <property type="nucleotide sequence ID" value="NZ_JABACI010000001.1"/>
</dbReference>
<protein>
    <recommendedName>
        <fullName evidence="4">ABC transporter permease</fullName>
    </recommendedName>
</protein>
<sequence>MRPNYQHTGPRRRTSWWRGPWPPSILLALLVPLVIWELTWAWPLLTGE</sequence>
<evidence type="ECO:0008006" key="4">
    <source>
        <dbReference type="Google" id="ProtNLM"/>
    </source>
</evidence>
<comment type="caution">
    <text evidence="2">The sequence shown here is derived from an EMBL/GenBank/DDBJ whole genome shotgun (WGS) entry which is preliminary data.</text>
</comment>
<dbReference type="Proteomes" id="UP001429745">
    <property type="component" value="Unassembled WGS sequence"/>
</dbReference>
<feature type="transmembrane region" description="Helical" evidence="1">
    <location>
        <begin position="21"/>
        <end position="42"/>
    </location>
</feature>
<keyword evidence="3" id="KW-1185">Reference proteome</keyword>
<accession>A0ABX1K6R0</accession>
<reference evidence="2 3" key="1">
    <citation type="submission" date="2020-04" db="EMBL/GenBank/DDBJ databases">
        <title>CFH 90308 Microbacterium sp.</title>
        <authorList>
            <person name="Nie G."/>
            <person name="Ming H."/>
            <person name="Xia T."/>
        </authorList>
    </citation>
    <scope>NUCLEOTIDE SEQUENCE [LARGE SCALE GENOMIC DNA]</scope>
    <source>
        <strain evidence="2 3">CFH 90308</strain>
    </source>
</reference>
<keyword evidence="1" id="KW-0472">Membrane</keyword>
<evidence type="ECO:0000313" key="2">
    <source>
        <dbReference type="EMBL" id="NLP82579.1"/>
    </source>
</evidence>
<proteinExistence type="predicted"/>
<dbReference type="EMBL" id="JABACI010000001">
    <property type="protein sequence ID" value="NLP82579.1"/>
    <property type="molecule type" value="Genomic_DNA"/>
</dbReference>
<evidence type="ECO:0000256" key="1">
    <source>
        <dbReference type="SAM" id="Phobius"/>
    </source>
</evidence>
<gene>
    <name evidence="2" type="ORF">HF576_01835</name>
</gene>
<keyword evidence="1" id="KW-1133">Transmembrane helix</keyword>